<gene>
    <name evidence="4" type="ORF">H8695_08500</name>
</gene>
<accession>A0A926DDQ4</accession>
<evidence type="ECO:0000259" key="3">
    <source>
        <dbReference type="Pfam" id="PF00294"/>
    </source>
</evidence>
<protein>
    <submittedName>
        <fullName evidence="4">Carbohydrate kinase family protein</fullName>
    </submittedName>
</protein>
<dbReference type="Pfam" id="PF00294">
    <property type="entry name" value="PfkB"/>
    <property type="match status" value="1"/>
</dbReference>
<dbReference type="InterPro" id="IPR029056">
    <property type="entry name" value="Ribokinase-like"/>
</dbReference>
<dbReference type="Gene3D" id="3.40.1190.20">
    <property type="match status" value="1"/>
</dbReference>
<keyword evidence="1" id="KW-0808">Transferase</keyword>
<reference evidence="4" key="1">
    <citation type="submission" date="2020-08" db="EMBL/GenBank/DDBJ databases">
        <title>Genome public.</title>
        <authorList>
            <person name="Liu C."/>
            <person name="Sun Q."/>
        </authorList>
    </citation>
    <scope>NUCLEOTIDE SEQUENCE</scope>
    <source>
        <strain evidence="4">BX7</strain>
    </source>
</reference>
<evidence type="ECO:0000313" key="5">
    <source>
        <dbReference type="Proteomes" id="UP000620366"/>
    </source>
</evidence>
<dbReference type="Proteomes" id="UP000620366">
    <property type="component" value="Unassembled WGS sequence"/>
</dbReference>
<evidence type="ECO:0000256" key="2">
    <source>
        <dbReference type="ARBA" id="ARBA00022777"/>
    </source>
</evidence>
<dbReference type="InterPro" id="IPR011611">
    <property type="entry name" value="PfkB_dom"/>
</dbReference>
<sequence>MAGYDFTVCGVATSVKVLRVREMPRIGVTTAILNPGYDVPDRGGPGWNISCALDKLGCRVLPVLTYSDCTFGPELDAWLTARGIPDAGIARPPEGYAGVALMIQDENRDHMTLGPGYGVKDGGVVIRQNYTPELFSDSDLIVLSAPRPENAAALVEAIRASGKPLAFSMRRDPYAFPPQRLREILLASTIVFANESETDYITSEFSLKHITDLFALGKTEIFVQTLGKRGSLVHRKLPDGSCESLTIPVTETPVGNVDAVGAGDAYVAGFLFGLRQCAPLPVCAQYGSTLSSFVIEKEGSTTNLPTLDELIERNNNRPDAGKE</sequence>
<dbReference type="SUPFAM" id="SSF53613">
    <property type="entry name" value="Ribokinase-like"/>
    <property type="match status" value="1"/>
</dbReference>
<comment type="caution">
    <text evidence="4">The sequence shown here is derived from an EMBL/GenBank/DDBJ whole genome shotgun (WGS) entry which is preliminary data.</text>
</comment>
<feature type="domain" description="Carbohydrate kinase PfkB" evidence="3">
    <location>
        <begin position="42"/>
        <end position="306"/>
    </location>
</feature>
<dbReference type="RefSeq" id="WP_249300558.1">
    <property type="nucleotide sequence ID" value="NZ_JACRSP010000003.1"/>
</dbReference>
<name>A0A926DDQ4_9FIRM</name>
<proteinExistence type="predicted"/>
<evidence type="ECO:0000313" key="4">
    <source>
        <dbReference type="EMBL" id="MBC8536723.1"/>
    </source>
</evidence>
<dbReference type="AlphaFoldDB" id="A0A926DDQ4"/>
<dbReference type="EMBL" id="JACRSP010000003">
    <property type="protein sequence ID" value="MBC8536723.1"/>
    <property type="molecule type" value="Genomic_DNA"/>
</dbReference>
<keyword evidence="5" id="KW-1185">Reference proteome</keyword>
<dbReference type="PANTHER" id="PTHR10584">
    <property type="entry name" value="SUGAR KINASE"/>
    <property type="match status" value="1"/>
</dbReference>
<organism evidence="4 5">
    <name type="scientific">Feifania hominis</name>
    <dbReference type="NCBI Taxonomy" id="2763660"/>
    <lineage>
        <taxon>Bacteria</taxon>
        <taxon>Bacillati</taxon>
        <taxon>Bacillota</taxon>
        <taxon>Clostridia</taxon>
        <taxon>Eubacteriales</taxon>
        <taxon>Feifaniaceae</taxon>
        <taxon>Feifania</taxon>
    </lineage>
</organism>
<dbReference type="PANTHER" id="PTHR10584:SF166">
    <property type="entry name" value="RIBOKINASE"/>
    <property type="match status" value="1"/>
</dbReference>
<keyword evidence="2 4" id="KW-0418">Kinase</keyword>
<evidence type="ECO:0000256" key="1">
    <source>
        <dbReference type="ARBA" id="ARBA00022679"/>
    </source>
</evidence>
<dbReference type="GO" id="GO:0016301">
    <property type="term" value="F:kinase activity"/>
    <property type="evidence" value="ECO:0007669"/>
    <property type="project" value="UniProtKB-KW"/>
</dbReference>